<feature type="region of interest" description="Disordered" evidence="5">
    <location>
        <begin position="346"/>
        <end position="509"/>
    </location>
</feature>
<dbReference type="FunCoup" id="A0A0C3PZ12">
    <property type="interactions" value="173"/>
</dbReference>
<feature type="region of interest" description="Disordered" evidence="5">
    <location>
        <begin position="782"/>
        <end position="805"/>
    </location>
</feature>
<dbReference type="InterPro" id="IPR012572">
    <property type="entry name" value="Mad3/Bub1_II"/>
</dbReference>
<evidence type="ECO:0000259" key="7">
    <source>
        <dbReference type="PROSITE" id="PS51489"/>
    </source>
</evidence>
<dbReference type="SMART" id="SM00777">
    <property type="entry name" value="Mad3_BUB1_I"/>
    <property type="match status" value="1"/>
</dbReference>
<evidence type="ECO:0000256" key="3">
    <source>
        <dbReference type="ARBA" id="ARBA00022838"/>
    </source>
</evidence>
<dbReference type="InterPro" id="IPR015661">
    <property type="entry name" value="Bub1/Mad3"/>
</dbReference>
<dbReference type="GO" id="GO:0032991">
    <property type="term" value="C:protein-containing complex"/>
    <property type="evidence" value="ECO:0007669"/>
    <property type="project" value="UniProtKB-ARBA"/>
</dbReference>
<feature type="domain" description="Protein kinase" evidence="6">
    <location>
        <begin position="907"/>
        <end position="1250"/>
    </location>
</feature>
<keyword evidence="3" id="KW-0995">Kinetochore</keyword>
<dbReference type="Pfam" id="PF08171">
    <property type="entry name" value="Mad3_BUB1_II"/>
    <property type="match status" value="1"/>
</dbReference>
<feature type="compositionally biased region" description="Acidic residues" evidence="5">
    <location>
        <begin position="657"/>
        <end position="671"/>
    </location>
</feature>
<feature type="domain" description="BUB1 N-terminal" evidence="7">
    <location>
        <begin position="9"/>
        <end position="179"/>
    </location>
</feature>
<keyword evidence="2" id="KW-0158">Chromosome</keyword>
<feature type="compositionally biased region" description="Gly residues" evidence="5">
    <location>
        <begin position="548"/>
        <end position="560"/>
    </location>
</feature>
<dbReference type="AlphaFoldDB" id="A0A0C3PZ12"/>
<reference evidence="9" key="2">
    <citation type="submission" date="2015-01" db="EMBL/GenBank/DDBJ databases">
        <title>Evolutionary Origins and Diversification of the Mycorrhizal Mutualists.</title>
        <authorList>
            <consortium name="DOE Joint Genome Institute"/>
            <consortium name="Mycorrhizal Genomics Consortium"/>
            <person name="Kohler A."/>
            <person name="Kuo A."/>
            <person name="Nagy L.G."/>
            <person name="Floudas D."/>
            <person name="Copeland A."/>
            <person name="Barry K.W."/>
            <person name="Cichocki N."/>
            <person name="Veneault-Fourrey C."/>
            <person name="LaButti K."/>
            <person name="Lindquist E.A."/>
            <person name="Lipzen A."/>
            <person name="Lundell T."/>
            <person name="Morin E."/>
            <person name="Murat C."/>
            <person name="Riley R."/>
            <person name="Ohm R."/>
            <person name="Sun H."/>
            <person name="Tunlid A."/>
            <person name="Henrissat B."/>
            <person name="Grigoriev I.V."/>
            <person name="Hibbett D.S."/>
            <person name="Martin F."/>
        </authorList>
    </citation>
    <scope>NUCLEOTIDE SEQUENCE [LARGE SCALE GENOMIC DNA]</scope>
    <source>
        <strain evidence="9">Marx 270</strain>
    </source>
</reference>
<dbReference type="EMBL" id="KN831944">
    <property type="protein sequence ID" value="KIO14559.1"/>
    <property type="molecule type" value="Genomic_DNA"/>
</dbReference>
<feature type="compositionally biased region" description="Low complexity" evidence="5">
    <location>
        <begin position="199"/>
        <end position="218"/>
    </location>
</feature>
<feature type="compositionally biased region" description="Basic and acidic residues" evidence="5">
    <location>
        <begin position="359"/>
        <end position="378"/>
    </location>
</feature>
<evidence type="ECO:0000256" key="4">
    <source>
        <dbReference type="ARBA" id="ARBA00023328"/>
    </source>
</evidence>
<dbReference type="Gene3D" id="1.10.510.10">
    <property type="entry name" value="Transferase(Phosphotransferase) domain 1"/>
    <property type="match status" value="1"/>
</dbReference>
<dbReference type="Proteomes" id="UP000054217">
    <property type="component" value="Unassembled WGS sequence"/>
</dbReference>
<evidence type="ECO:0000256" key="1">
    <source>
        <dbReference type="ARBA" id="ARBA00004629"/>
    </source>
</evidence>
<feature type="region of interest" description="Disordered" evidence="5">
    <location>
        <begin position="535"/>
        <end position="587"/>
    </location>
</feature>
<dbReference type="InterPro" id="IPR013212">
    <property type="entry name" value="Mad3/Bub1_I"/>
</dbReference>
<evidence type="ECO:0000313" key="8">
    <source>
        <dbReference type="EMBL" id="KIO14559.1"/>
    </source>
</evidence>
<dbReference type="STRING" id="870435.A0A0C3PZ12"/>
<feature type="compositionally biased region" description="Acidic residues" evidence="5">
    <location>
        <begin position="783"/>
        <end position="796"/>
    </location>
</feature>
<dbReference type="Gene3D" id="1.25.40.430">
    <property type="match status" value="1"/>
</dbReference>
<dbReference type="OrthoDB" id="248495at2759"/>
<feature type="compositionally biased region" description="Basic and acidic residues" evidence="5">
    <location>
        <begin position="695"/>
        <end position="707"/>
    </location>
</feature>
<feature type="region of interest" description="Disordered" evidence="5">
    <location>
        <begin position="291"/>
        <end position="313"/>
    </location>
</feature>
<dbReference type="InParanoid" id="A0A0C3PZ12"/>
<dbReference type="PANTHER" id="PTHR14030">
    <property type="entry name" value="MITOTIC CHECKPOINT SERINE/THREONINE-PROTEIN KINASE BUB1"/>
    <property type="match status" value="1"/>
</dbReference>
<dbReference type="InterPro" id="IPR008271">
    <property type="entry name" value="Ser/Thr_kinase_AS"/>
</dbReference>
<feature type="compositionally biased region" description="Pro residues" evidence="5">
    <location>
        <begin position="459"/>
        <end position="468"/>
    </location>
</feature>
<dbReference type="PROSITE" id="PS51489">
    <property type="entry name" value="BUB1_N"/>
    <property type="match status" value="1"/>
</dbReference>
<feature type="compositionally biased region" description="Basic and acidic residues" evidence="5">
    <location>
        <begin position="397"/>
        <end position="407"/>
    </location>
</feature>
<accession>A0A0C3PZ12</accession>
<dbReference type="SUPFAM" id="SSF56112">
    <property type="entry name" value="Protein kinase-like (PK-like)"/>
    <property type="match status" value="1"/>
</dbReference>
<name>A0A0C3PZ12_PISTI</name>
<sequence length="1250" mass="137555">MSNLRASQLEQERAEYRASITEALDEDEDPLTAYDDYIKWTTRTFSEHDPNSGLVQLLEETARKFKDDARYNGDLRYLKIWCSYAKVVEKPSVVYAYVVKREIGCVYALLWEEYAIALEKEGRRAEADKAFRAGISRSARPLERLKRRYRDFQSRPPLSKSQLLPFKPSGVAEVDALRRNPLKNFDPQTSSTAKKSQPAQNSSASTAQGASAASPSNAAHARYAPMLAPPAPGKRPEKLRFNLSLLFTPSGVEYSAAEVRARSMGLLGKKWGSPPASELRDSSSGAVRVNFNDDGSRSTQNMGATASGGGRKSVSMLAAGEPTVTINTKEALADVFGMYNSPDKTVKRSMPGSKYAPVRKIEPLGGRRIEAPGTRRAEPAPPPSENENAKPQAFKPYVDENVPRKENSVVPPKFKPFIEEPKQPSVVPNSNQGRRALSVKDSREPTTEDVAPVFVPDSKPSPPNPPKPTFLKPHRGEPEKKPVFSKPFTPVSRKDPLVRPSGTKPTTECIPENQLASDLQTPAHQAFAPFVDSKTPFKVFSRPPGHQGENGGSGGLGRGGVFTPKPPGSNSGTTPASGPFKPFIDNENAVQPSALQASASVRKANALQPRVIPPTIDETFTDESSLGDGAMDGYGEREPEVDGHAFSSSSSHTNFSEGEDGYAFEGGEVEVEAGLASSSDSQVDDEEGAEQPYVPDHEQQDSYKDDGGFDTEEVEYSEPLGGRFGRINVMTPITERTFEFSTRGLPTPTTTTFLRDKDWRERQGRESGKYAVEVAEKLAREVQEDDGTEGDYEEYEDRIQGSGDRHEQVASHNNLAAIEDRTGTLSLSDSLAVVSAFRPPNPCNPSDPAIVSTLLSLLPADGDFYDLRAQDGGMLDGLQRFAAKKARGSKGASTEDGVVVTLEGRMLRVTEKLGEGGFGAVFSAVDISKSAVEDDDRDLDLDEDEEDEAIMLALKVVRPRNLWEFHVLRRVHRTLPQQLTRSIISPLALYAFRDESHLLLELCQHGTLLDIVNRAGPAGVSQQGGCLDELLVFFYTIELLRFVEGMHGAGFIHGDLKVDNCLLRIEELPGGASSLSSIYQPSGEGGWKYRGIKVIDFGRTIDTSLFPAGHNQQFIADWPTDERDCFEIRQNRPWTYQTDYFGLAGILYCMLFGKYIEASSVTLVPGSTKDDPIYKIATPFKRYWQTDTLTRLFDLLLNPCRVRPDGDLPICEELAVVRKEMETWLQSNCTRSSNTLKGLLKKIELSAYTK</sequence>
<feature type="region of interest" description="Disordered" evidence="5">
    <location>
        <begin position="610"/>
        <end position="712"/>
    </location>
</feature>
<dbReference type="GO" id="GO:0004672">
    <property type="term" value="F:protein kinase activity"/>
    <property type="evidence" value="ECO:0007669"/>
    <property type="project" value="InterPro"/>
</dbReference>
<protein>
    <recommendedName>
        <fullName evidence="10">Protein kinase domain-containing protein</fullName>
    </recommendedName>
</protein>
<dbReference type="GO" id="GO:0000776">
    <property type="term" value="C:kinetochore"/>
    <property type="evidence" value="ECO:0007669"/>
    <property type="project" value="UniProtKB-KW"/>
</dbReference>
<evidence type="ECO:0000256" key="2">
    <source>
        <dbReference type="ARBA" id="ARBA00022454"/>
    </source>
</evidence>
<proteinExistence type="predicted"/>
<dbReference type="HOGENOM" id="CLU_002115_1_0_1"/>
<dbReference type="InterPro" id="IPR011009">
    <property type="entry name" value="Kinase-like_dom_sf"/>
</dbReference>
<dbReference type="PANTHER" id="PTHR14030:SF4">
    <property type="entry name" value="BUB1 KINASE, ISOFORM A-RELATED"/>
    <property type="match status" value="1"/>
</dbReference>
<dbReference type="PROSITE" id="PS00108">
    <property type="entry name" value="PROTEIN_KINASE_ST"/>
    <property type="match status" value="1"/>
</dbReference>
<dbReference type="Gene3D" id="6.10.20.170">
    <property type="match status" value="1"/>
</dbReference>
<dbReference type="GO" id="GO:0007094">
    <property type="term" value="P:mitotic spindle assembly checkpoint signaling"/>
    <property type="evidence" value="ECO:0007669"/>
    <property type="project" value="InterPro"/>
</dbReference>
<dbReference type="PROSITE" id="PS50011">
    <property type="entry name" value="PROTEIN_KINASE_DOM"/>
    <property type="match status" value="1"/>
</dbReference>
<organism evidence="8 9">
    <name type="scientific">Pisolithus tinctorius Marx 270</name>
    <dbReference type="NCBI Taxonomy" id="870435"/>
    <lineage>
        <taxon>Eukaryota</taxon>
        <taxon>Fungi</taxon>
        <taxon>Dikarya</taxon>
        <taxon>Basidiomycota</taxon>
        <taxon>Agaricomycotina</taxon>
        <taxon>Agaricomycetes</taxon>
        <taxon>Agaricomycetidae</taxon>
        <taxon>Boletales</taxon>
        <taxon>Sclerodermatineae</taxon>
        <taxon>Pisolithaceae</taxon>
        <taxon>Pisolithus</taxon>
    </lineage>
</organism>
<evidence type="ECO:0000256" key="5">
    <source>
        <dbReference type="SAM" id="MobiDB-lite"/>
    </source>
</evidence>
<feature type="region of interest" description="Disordered" evidence="5">
    <location>
        <begin position="182"/>
        <end position="218"/>
    </location>
</feature>
<dbReference type="GO" id="GO:0051754">
    <property type="term" value="P:meiotic sister chromatid cohesion, centromeric"/>
    <property type="evidence" value="ECO:0007669"/>
    <property type="project" value="TreeGrafter"/>
</dbReference>
<keyword evidence="4" id="KW-0137">Centromere</keyword>
<gene>
    <name evidence="8" type="ORF">M404DRAFT_991320</name>
</gene>
<comment type="subcellular location">
    <subcellularLocation>
        <location evidence="1">Chromosome</location>
        <location evidence="1">Centromere</location>
        <location evidence="1">Kinetochore</location>
    </subcellularLocation>
</comment>
<dbReference type="Pfam" id="PF00069">
    <property type="entry name" value="Pkinase"/>
    <property type="match status" value="1"/>
</dbReference>
<keyword evidence="9" id="KW-1185">Reference proteome</keyword>
<dbReference type="SMART" id="SM00220">
    <property type="entry name" value="S_TKc"/>
    <property type="match status" value="1"/>
</dbReference>
<evidence type="ECO:0000313" key="9">
    <source>
        <dbReference type="Proteomes" id="UP000054217"/>
    </source>
</evidence>
<dbReference type="Pfam" id="PF08311">
    <property type="entry name" value="Mad3_BUB1_I"/>
    <property type="match status" value="1"/>
</dbReference>
<evidence type="ECO:0008006" key="10">
    <source>
        <dbReference type="Google" id="ProtNLM"/>
    </source>
</evidence>
<dbReference type="GO" id="GO:0005524">
    <property type="term" value="F:ATP binding"/>
    <property type="evidence" value="ECO:0007669"/>
    <property type="project" value="InterPro"/>
</dbReference>
<feature type="compositionally biased region" description="Polar residues" evidence="5">
    <location>
        <begin position="186"/>
        <end position="198"/>
    </location>
</feature>
<dbReference type="GO" id="GO:0005634">
    <property type="term" value="C:nucleus"/>
    <property type="evidence" value="ECO:0007669"/>
    <property type="project" value="TreeGrafter"/>
</dbReference>
<evidence type="ECO:0000259" key="6">
    <source>
        <dbReference type="PROSITE" id="PS50011"/>
    </source>
</evidence>
<feature type="compositionally biased region" description="Basic and acidic residues" evidence="5">
    <location>
        <begin position="634"/>
        <end position="643"/>
    </location>
</feature>
<reference evidence="8 9" key="1">
    <citation type="submission" date="2014-04" db="EMBL/GenBank/DDBJ databases">
        <authorList>
            <consortium name="DOE Joint Genome Institute"/>
            <person name="Kuo A."/>
            <person name="Kohler A."/>
            <person name="Costa M.D."/>
            <person name="Nagy L.G."/>
            <person name="Floudas D."/>
            <person name="Copeland A."/>
            <person name="Barry K.W."/>
            <person name="Cichocki N."/>
            <person name="Veneault-Fourrey C."/>
            <person name="LaButti K."/>
            <person name="Lindquist E.A."/>
            <person name="Lipzen A."/>
            <person name="Lundell T."/>
            <person name="Morin E."/>
            <person name="Murat C."/>
            <person name="Sun H."/>
            <person name="Tunlid A."/>
            <person name="Henrissat B."/>
            <person name="Grigoriev I.V."/>
            <person name="Hibbett D.S."/>
            <person name="Martin F."/>
            <person name="Nordberg H.P."/>
            <person name="Cantor M.N."/>
            <person name="Hua S.X."/>
        </authorList>
    </citation>
    <scope>NUCLEOTIDE SEQUENCE [LARGE SCALE GENOMIC DNA]</scope>
    <source>
        <strain evidence="8 9">Marx 270</strain>
    </source>
</reference>
<dbReference type="InterPro" id="IPR000719">
    <property type="entry name" value="Prot_kinase_dom"/>
</dbReference>